<feature type="region of interest" description="Disordered" evidence="2">
    <location>
        <begin position="174"/>
        <end position="195"/>
    </location>
</feature>
<accession>A0AAW0NJY8</accession>
<name>A0AAW0NJY8_9GOBI</name>
<keyword evidence="5" id="KW-1185">Reference proteome</keyword>
<dbReference type="EMBL" id="JBBPFD010000013">
    <property type="protein sequence ID" value="KAK7901618.1"/>
    <property type="molecule type" value="Genomic_DNA"/>
</dbReference>
<reference evidence="5" key="1">
    <citation type="submission" date="2024-04" db="EMBL/GenBank/DDBJ databases">
        <title>Salinicola lusitanus LLJ914,a marine bacterium isolated from the Okinawa Trough.</title>
        <authorList>
            <person name="Li J."/>
        </authorList>
    </citation>
    <scope>NUCLEOTIDE SEQUENCE [LARGE SCALE GENOMIC DNA]</scope>
</reference>
<sequence>MSCCSAMSDFDSDEDLLQSLTSFSISPAAASRRSMRLAALPASQLAFPGTGSAQLSQLAALLPGSSPPRPESPPPAVRPGGKRTRKSTVPPAAKRRRTTVPSEARAAPGPSSSLLPAPAAASDPALAPPPAPVPAAVPAPPQLSAGFPGSDPALLSASFLSAVQSLHRSVETLTDRLPGPAPAAAPLQPPPGRVAPPPVLTTPSAFSLDSALPGHQLGRPYTPCHANVSPRLRSKILLGRYVNLVSLILPSPEADRRVAYSAELTAVLKSSDPRLSRTSPLENFSSLSALIGMSSARFFLSYGRTVFYGYHRAFATKAAAAISQSNVRLDWSVLDTEVLIMLTQATPCTLCGSVGHSRSLCPSLPFQPDSVSEPGPPRGAATVFPSPLSAVDRHGRKIELYNDTPICNNFNESLCTYSNCRFLHVCSTCNDAHPKSVCPRRSSLTGVGRRTFRH</sequence>
<keyword evidence="1" id="KW-0479">Metal-binding</keyword>
<feature type="compositionally biased region" description="Low complexity" evidence="2">
    <location>
        <begin position="106"/>
        <end position="125"/>
    </location>
</feature>
<feature type="zinc finger region" description="C3H1-type" evidence="1">
    <location>
        <begin position="401"/>
        <end position="427"/>
    </location>
</feature>
<keyword evidence="1" id="KW-0862">Zinc</keyword>
<feature type="region of interest" description="Disordered" evidence="2">
    <location>
        <begin position="57"/>
        <end position="133"/>
    </location>
</feature>
<evidence type="ECO:0000259" key="3">
    <source>
        <dbReference type="PROSITE" id="PS50103"/>
    </source>
</evidence>
<gene>
    <name evidence="4" type="ORF">WMY93_018387</name>
</gene>
<dbReference type="Proteomes" id="UP001460270">
    <property type="component" value="Unassembled WGS sequence"/>
</dbReference>
<evidence type="ECO:0000256" key="1">
    <source>
        <dbReference type="PROSITE-ProRule" id="PRU00723"/>
    </source>
</evidence>
<comment type="caution">
    <text evidence="4">The sequence shown here is derived from an EMBL/GenBank/DDBJ whole genome shotgun (WGS) entry which is preliminary data.</text>
</comment>
<keyword evidence="1" id="KW-0863">Zinc-finger</keyword>
<proteinExistence type="predicted"/>
<dbReference type="PROSITE" id="PS50103">
    <property type="entry name" value="ZF_C3H1"/>
    <property type="match status" value="1"/>
</dbReference>
<dbReference type="GO" id="GO:0008270">
    <property type="term" value="F:zinc ion binding"/>
    <property type="evidence" value="ECO:0007669"/>
    <property type="project" value="UniProtKB-KW"/>
</dbReference>
<protein>
    <recommendedName>
        <fullName evidence="3">C3H1-type domain-containing protein</fullName>
    </recommendedName>
</protein>
<evidence type="ECO:0000256" key="2">
    <source>
        <dbReference type="SAM" id="MobiDB-lite"/>
    </source>
</evidence>
<feature type="domain" description="C3H1-type" evidence="3">
    <location>
        <begin position="401"/>
        <end position="427"/>
    </location>
</feature>
<dbReference type="InterPro" id="IPR000571">
    <property type="entry name" value="Znf_CCCH"/>
</dbReference>
<dbReference type="AlphaFoldDB" id="A0AAW0NJY8"/>
<feature type="compositionally biased region" description="Pro residues" evidence="2">
    <location>
        <begin position="179"/>
        <end position="195"/>
    </location>
</feature>
<organism evidence="4 5">
    <name type="scientific">Mugilogobius chulae</name>
    <name type="common">yellowstripe goby</name>
    <dbReference type="NCBI Taxonomy" id="88201"/>
    <lineage>
        <taxon>Eukaryota</taxon>
        <taxon>Metazoa</taxon>
        <taxon>Chordata</taxon>
        <taxon>Craniata</taxon>
        <taxon>Vertebrata</taxon>
        <taxon>Euteleostomi</taxon>
        <taxon>Actinopterygii</taxon>
        <taxon>Neopterygii</taxon>
        <taxon>Teleostei</taxon>
        <taxon>Neoteleostei</taxon>
        <taxon>Acanthomorphata</taxon>
        <taxon>Gobiaria</taxon>
        <taxon>Gobiiformes</taxon>
        <taxon>Gobioidei</taxon>
        <taxon>Gobiidae</taxon>
        <taxon>Gobionellinae</taxon>
        <taxon>Mugilogobius</taxon>
    </lineage>
</organism>
<evidence type="ECO:0000313" key="4">
    <source>
        <dbReference type="EMBL" id="KAK7901618.1"/>
    </source>
</evidence>
<evidence type="ECO:0000313" key="5">
    <source>
        <dbReference type="Proteomes" id="UP001460270"/>
    </source>
</evidence>
<feature type="compositionally biased region" description="Pro residues" evidence="2">
    <location>
        <begin position="65"/>
        <end position="77"/>
    </location>
</feature>